<protein>
    <recommendedName>
        <fullName evidence="2">MADF domain-containing protein</fullName>
    </recommendedName>
</protein>
<dbReference type="KEGG" id="spu:100889019"/>
<proteinExistence type="predicted"/>
<dbReference type="PROSITE" id="PS51029">
    <property type="entry name" value="MADF"/>
    <property type="match status" value="1"/>
</dbReference>
<feature type="region of interest" description="Disordered" evidence="1">
    <location>
        <begin position="40"/>
        <end position="121"/>
    </location>
</feature>
<accession>A0A7M7HQK2</accession>
<dbReference type="EnsemblMetazoa" id="XM_011680890">
    <property type="protein sequence ID" value="XP_011679192"/>
    <property type="gene ID" value="LOC100889019"/>
</dbReference>
<feature type="region of interest" description="Disordered" evidence="1">
    <location>
        <begin position="445"/>
        <end position="465"/>
    </location>
</feature>
<dbReference type="AlphaFoldDB" id="A0A7M7HQK2"/>
<feature type="compositionally biased region" description="Polar residues" evidence="1">
    <location>
        <begin position="448"/>
        <end position="458"/>
    </location>
</feature>
<dbReference type="Proteomes" id="UP000007110">
    <property type="component" value="Unassembled WGS sequence"/>
</dbReference>
<evidence type="ECO:0000256" key="1">
    <source>
        <dbReference type="SAM" id="MobiDB-lite"/>
    </source>
</evidence>
<feature type="compositionally biased region" description="Basic and acidic residues" evidence="1">
    <location>
        <begin position="310"/>
        <end position="323"/>
    </location>
</feature>
<evidence type="ECO:0000259" key="2">
    <source>
        <dbReference type="PROSITE" id="PS51029"/>
    </source>
</evidence>
<dbReference type="InterPro" id="IPR006578">
    <property type="entry name" value="MADF-dom"/>
</dbReference>
<dbReference type="InterPro" id="IPR039353">
    <property type="entry name" value="TF_Adf1"/>
</dbReference>
<evidence type="ECO:0000313" key="4">
    <source>
        <dbReference type="Proteomes" id="UP000007110"/>
    </source>
</evidence>
<dbReference type="Pfam" id="PF10545">
    <property type="entry name" value="MADF_DNA_bdg"/>
    <property type="match status" value="1"/>
</dbReference>
<reference evidence="3" key="2">
    <citation type="submission" date="2021-01" db="UniProtKB">
        <authorList>
            <consortium name="EnsemblMetazoa"/>
        </authorList>
    </citation>
    <scope>IDENTIFICATION</scope>
</reference>
<keyword evidence="4" id="KW-1185">Reference proteome</keyword>
<name>A0A7M7HQK2_STRPU</name>
<feature type="domain" description="MADF" evidence="2">
    <location>
        <begin position="170"/>
        <end position="258"/>
    </location>
</feature>
<feature type="region of interest" description="Disordered" evidence="1">
    <location>
        <begin position="303"/>
        <end position="369"/>
    </location>
</feature>
<dbReference type="RefSeq" id="XP_011679192.2">
    <property type="nucleotide sequence ID" value="XM_011680890.2"/>
</dbReference>
<dbReference type="GeneID" id="100889019"/>
<reference evidence="4" key="1">
    <citation type="submission" date="2015-02" db="EMBL/GenBank/DDBJ databases">
        <title>Genome sequencing for Strongylocentrotus purpuratus.</title>
        <authorList>
            <person name="Murali S."/>
            <person name="Liu Y."/>
            <person name="Vee V."/>
            <person name="English A."/>
            <person name="Wang M."/>
            <person name="Skinner E."/>
            <person name="Han Y."/>
            <person name="Muzny D.M."/>
            <person name="Worley K.C."/>
            <person name="Gibbs R.A."/>
        </authorList>
    </citation>
    <scope>NUCLEOTIDE SEQUENCE</scope>
</reference>
<evidence type="ECO:0000313" key="3">
    <source>
        <dbReference type="EnsemblMetazoa" id="XP_011679192"/>
    </source>
</evidence>
<feature type="compositionally biased region" description="Polar residues" evidence="1">
    <location>
        <begin position="72"/>
        <end position="82"/>
    </location>
</feature>
<sequence>MEEESSGVVKKMDKEVLVTAVSEGSSDFVRIKQEVDLPEDDTYYPMDFGISVEDEEEMNPVYVKMRSKEPGSSEQPEVNSKPTAARGKGKAKAKSVLRRGRSQARAKSSNPNPPGLDPDQALGWESEEEYLDGCMTYDDVTSRDASANGGSQQQRRHKIFSDLTNEEEEIMVRWIRETDCLYNKKRIDYRDFPMKDKLWADKAKEMGKKAKVLQVWYKSIRTRYVKIARKKSQFGVSDLTERDHWIMMKFGFLAKHIGKVRLKTNFRNSRLHDQVPRKLKVASSVCPGRVSPADLSILKVYSVNEDDDGPGGHKEPPPEDHMELLPPPPPPPDSFFSPGPGPSWRALESISKGGPGPEGGPAAQTSAEVQTASVNRKYEQFIQMQETVLMSMLQPKAVNERSAYGDWLKAVIEGFDRSVWRDFQIECSQLIHKYQCRNDQIFSGLPSKPSTSWSADNNEQPEGES</sequence>
<dbReference type="PANTHER" id="PTHR12243:SF60">
    <property type="entry name" value="SI:CH211-15D5.12-RELATED"/>
    <property type="match status" value="1"/>
</dbReference>
<organism evidence="3 4">
    <name type="scientific">Strongylocentrotus purpuratus</name>
    <name type="common">Purple sea urchin</name>
    <dbReference type="NCBI Taxonomy" id="7668"/>
    <lineage>
        <taxon>Eukaryota</taxon>
        <taxon>Metazoa</taxon>
        <taxon>Echinodermata</taxon>
        <taxon>Eleutherozoa</taxon>
        <taxon>Echinozoa</taxon>
        <taxon>Echinoidea</taxon>
        <taxon>Euechinoidea</taxon>
        <taxon>Echinacea</taxon>
        <taxon>Camarodonta</taxon>
        <taxon>Echinidea</taxon>
        <taxon>Strongylocentrotidae</taxon>
        <taxon>Strongylocentrotus</taxon>
    </lineage>
</organism>
<feature type="compositionally biased region" description="Basic residues" evidence="1">
    <location>
        <begin position="87"/>
        <end position="104"/>
    </location>
</feature>
<dbReference type="PANTHER" id="PTHR12243">
    <property type="entry name" value="MADF DOMAIN TRANSCRIPTION FACTOR"/>
    <property type="match status" value="1"/>
</dbReference>